<dbReference type="AlphaFoldDB" id="X1BI57"/>
<gene>
    <name evidence="1" type="ORF">S01H4_21566</name>
</gene>
<protein>
    <recommendedName>
        <fullName evidence="2">Twin-arginine translocation signal domain-containing protein</fullName>
    </recommendedName>
</protein>
<evidence type="ECO:0000313" key="1">
    <source>
        <dbReference type="EMBL" id="GAG80887.1"/>
    </source>
</evidence>
<dbReference type="PROSITE" id="PS51318">
    <property type="entry name" value="TAT"/>
    <property type="match status" value="1"/>
</dbReference>
<evidence type="ECO:0008006" key="2">
    <source>
        <dbReference type="Google" id="ProtNLM"/>
    </source>
</evidence>
<proteinExistence type="predicted"/>
<dbReference type="EMBL" id="BART01009782">
    <property type="protein sequence ID" value="GAG80887.1"/>
    <property type="molecule type" value="Genomic_DNA"/>
</dbReference>
<reference evidence="1" key="1">
    <citation type="journal article" date="2014" name="Front. Microbiol.">
        <title>High frequency of phylogenetically diverse reductive dehalogenase-homologous genes in deep subseafloor sedimentary metagenomes.</title>
        <authorList>
            <person name="Kawai M."/>
            <person name="Futagami T."/>
            <person name="Toyoda A."/>
            <person name="Takaki Y."/>
            <person name="Nishi S."/>
            <person name="Hori S."/>
            <person name="Arai W."/>
            <person name="Tsubouchi T."/>
            <person name="Morono Y."/>
            <person name="Uchiyama I."/>
            <person name="Ito T."/>
            <person name="Fujiyama A."/>
            <person name="Inagaki F."/>
            <person name="Takami H."/>
        </authorList>
    </citation>
    <scope>NUCLEOTIDE SEQUENCE</scope>
    <source>
        <strain evidence="1">Expedition CK06-06</strain>
    </source>
</reference>
<name>X1BI57_9ZZZZ</name>
<dbReference type="InterPro" id="IPR019546">
    <property type="entry name" value="TAT_signal_bac_arc"/>
</dbReference>
<comment type="caution">
    <text evidence="1">The sequence shown here is derived from an EMBL/GenBank/DDBJ whole genome shotgun (WGS) entry which is preliminary data.</text>
</comment>
<dbReference type="InterPro" id="IPR006311">
    <property type="entry name" value="TAT_signal"/>
</dbReference>
<sequence>MKKKTFTRRDFLKVAAVTPVMGAVAGSLKIPAAEKPLQKSKVVLIRDENALVSFKKPDEEVVQRMLDEAVTTLVGEKDVTIHFFSSLFPFPTELYGINQ</sequence>
<organism evidence="1">
    <name type="scientific">marine sediment metagenome</name>
    <dbReference type="NCBI Taxonomy" id="412755"/>
    <lineage>
        <taxon>unclassified sequences</taxon>
        <taxon>metagenomes</taxon>
        <taxon>ecological metagenomes</taxon>
    </lineage>
</organism>
<dbReference type="NCBIfam" id="TIGR01409">
    <property type="entry name" value="TAT_signal_seq"/>
    <property type="match status" value="1"/>
</dbReference>
<accession>X1BI57</accession>